<dbReference type="AlphaFoldDB" id="A0AAD4BI36"/>
<protein>
    <submittedName>
        <fullName evidence="1">Uncharacterized protein</fullName>
    </submittedName>
</protein>
<reference evidence="1" key="1">
    <citation type="submission" date="2019-10" db="EMBL/GenBank/DDBJ databases">
        <authorList>
            <consortium name="DOE Joint Genome Institute"/>
            <person name="Kuo A."/>
            <person name="Miyauchi S."/>
            <person name="Kiss E."/>
            <person name="Drula E."/>
            <person name="Kohler A."/>
            <person name="Sanchez-Garcia M."/>
            <person name="Andreopoulos B."/>
            <person name="Barry K.W."/>
            <person name="Bonito G."/>
            <person name="Buee M."/>
            <person name="Carver A."/>
            <person name="Chen C."/>
            <person name="Cichocki N."/>
            <person name="Clum A."/>
            <person name="Culley D."/>
            <person name="Crous P.W."/>
            <person name="Fauchery L."/>
            <person name="Girlanda M."/>
            <person name="Hayes R."/>
            <person name="Keri Z."/>
            <person name="LaButti K."/>
            <person name="Lipzen A."/>
            <person name="Lombard V."/>
            <person name="Magnuson J."/>
            <person name="Maillard F."/>
            <person name="Morin E."/>
            <person name="Murat C."/>
            <person name="Nolan M."/>
            <person name="Ohm R."/>
            <person name="Pangilinan J."/>
            <person name="Pereira M."/>
            <person name="Perotto S."/>
            <person name="Peter M."/>
            <person name="Riley R."/>
            <person name="Sitrit Y."/>
            <person name="Stielow B."/>
            <person name="Szollosi G."/>
            <person name="Zifcakova L."/>
            <person name="Stursova M."/>
            <person name="Spatafora J.W."/>
            <person name="Tedersoo L."/>
            <person name="Vaario L.-M."/>
            <person name="Yamada A."/>
            <person name="Yan M."/>
            <person name="Wang P."/>
            <person name="Xu J."/>
            <person name="Bruns T."/>
            <person name="Baldrian P."/>
            <person name="Vilgalys R."/>
            <person name="Henrissat B."/>
            <person name="Grigoriev I.V."/>
            <person name="Hibbett D."/>
            <person name="Nagy L.G."/>
            <person name="Martin F.M."/>
        </authorList>
    </citation>
    <scope>NUCLEOTIDE SEQUENCE</scope>
    <source>
        <strain evidence="1">BED1</strain>
    </source>
</reference>
<gene>
    <name evidence="1" type="ORF">L210DRAFT_985987</name>
</gene>
<dbReference type="Gene3D" id="3.40.50.300">
    <property type="entry name" value="P-loop containing nucleotide triphosphate hydrolases"/>
    <property type="match status" value="1"/>
</dbReference>
<evidence type="ECO:0000313" key="1">
    <source>
        <dbReference type="EMBL" id="KAF8431197.1"/>
    </source>
</evidence>
<evidence type="ECO:0000313" key="2">
    <source>
        <dbReference type="Proteomes" id="UP001194468"/>
    </source>
</evidence>
<sequence length="316" mass="35232">MRHLADMIFTFERVTKKPTGDVLKSIKVSASSFVVFAAKLCGSGEHANSTRSRSWNISAYRAGEWVVEFLCLIPIHLALTKDNRFIPLKNGVYSPDLEKSLGADVNHIVDSLSFGWYESLFQSYMAFKPIKVVSSTGEWSVGIFFALNHLADTSFAGSAMRTMEGAWMSVTPTKDALIVALDFEGVHSIERSAQEDTLLVLFNTAVSNLVLFRNNFALGRDITGLFQSFQSSSAVLDPKANPPLFQLTLAIIIKDVVDSDKVEIAREFSLKFHRVVEDGQEANFISRLHAGKLSIIPWPVIESKEFYKLFPALKLR</sequence>
<proteinExistence type="predicted"/>
<keyword evidence="2" id="KW-1185">Reference proteome</keyword>
<reference evidence="1" key="2">
    <citation type="journal article" date="2020" name="Nat. Commun.">
        <title>Large-scale genome sequencing of mycorrhizal fungi provides insights into the early evolution of symbiotic traits.</title>
        <authorList>
            <person name="Miyauchi S."/>
            <person name="Kiss E."/>
            <person name="Kuo A."/>
            <person name="Drula E."/>
            <person name="Kohler A."/>
            <person name="Sanchez-Garcia M."/>
            <person name="Morin E."/>
            <person name="Andreopoulos B."/>
            <person name="Barry K.W."/>
            <person name="Bonito G."/>
            <person name="Buee M."/>
            <person name="Carver A."/>
            <person name="Chen C."/>
            <person name="Cichocki N."/>
            <person name="Clum A."/>
            <person name="Culley D."/>
            <person name="Crous P.W."/>
            <person name="Fauchery L."/>
            <person name="Girlanda M."/>
            <person name="Hayes R.D."/>
            <person name="Keri Z."/>
            <person name="LaButti K."/>
            <person name="Lipzen A."/>
            <person name="Lombard V."/>
            <person name="Magnuson J."/>
            <person name="Maillard F."/>
            <person name="Murat C."/>
            <person name="Nolan M."/>
            <person name="Ohm R.A."/>
            <person name="Pangilinan J."/>
            <person name="Pereira M.F."/>
            <person name="Perotto S."/>
            <person name="Peter M."/>
            <person name="Pfister S."/>
            <person name="Riley R."/>
            <person name="Sitrit Y."/>
            <person name="Stielow J.B."/>
            <person name="Szollosi G."/>
            <person name="Zifcakova L."/>
            <person name="Stursova M."/>
            <person name="Spatafora J.W."/>
            <person name="Tedersoo L."/>
            <person name="Vaario L.M."/>
            <person name="Yamada A."/>
            <person name="Yan M."/>
            <person name="Wang P."/>
            <person name="Xu J."/>
            <person name="Bruns T."/>
            <person name="Baldrian P."/>
            <person name="Vilgalys R."/>
            <person name="Dunand C."/>
            <person name="Henrissat B."/>
            <person name="Grigoriev I.V."/>
            <person name="Hibbett D."/>
            <person name="Nagy L.G."/>
            <person name="Martin F.M."/>
        </authorList>
    </citation>
    <scope>NUCLEOTIDE SEQUENCE</scope>
    <source>
        <strain evidence="1">BED1</strain>
    </source>
</reference>
<dbReference type="EMBL" id="WHUW01000052">
    <property type="protein sequence ID" value="KAF8431197.1"/>
    <property type="molecule type" value="Genomic_DNA"/>
</dbReference>
<dbReference type="InterPro" id="IPR027417">
    <property type="entry name" value="P-loop_NTPase"/>
</dbReference>
<dbReference type="Proteomes" id="UP001194468">
    <property type="component" value="Unassembled WGS sequence"/>
</dbReference>
<accession>A0AAD4BI36</accession>
<comment type="caution">
    <text evidence="1">The sequence shown here is derived from an EMBL/GenBank/DDBJ whole genome shotgun (WGS) entry which is preliminary data.</text>
</comment>
<organism evidence="1 2">
    <name type="scientific">Boletus edulis BED1</name>
    <dbReference type="NCBI Taxonomy" id="1328754"/>
    <lineage>
        <taxon>Eukaryota</taxon>
        <taxon>Fungi</taxon>
        <taxon>Dikarya</taxon>
        <taxon>Basidiomycota</taxon>
        <taxon>Agaricomycotina</taxon>
        <taxon>Agaricomycetes</taxon>
        <taxon>Agaricomycetidae</taxon>
        <taxon>Boletales</taxon>
        <taxon>Boletineae</taxon>
        <taxon>Boletaceae</taxon>
        <taxon>Boletoideae</taxon>
        <taxon>Boletus</taxon>
    </lineage>
</organism>
<name>A0AAD4BI36_BOLED</name>